<dbReference type="RefSeq" id="WP_377353554.1">
    <property type="nucleotide sequence ID" value="NZ_JBHTLQ010000020.1"/>
</dbReference>
<feature type="transmembrane region" description="Helical" evidence="1">
    <location>
        <begin position="20"/>
        <end position="40"/>
    </location>
</feature>
<keyword evidence="3" id="KW-1185">Reference proteome</keyword>
<dbReference type="EMBL" id="JBHTLQ010000020">
    <property type="protein sequence ID" value="MFD1191007.1"/>
    <property type="molecule type" value="Genomic_DNA"/>
</dbReference>
<comment type="caution">
    <text evidence="2">The sequence shown here is derived from an EMBL/GenBank/DDBJ whole genome shotgun (WGS) entry which is preliminary data.</text>
</comment>
<sequence length="173" mass="18110">MTLTPAQRKLVLTVHVMTSVGLLGAIAAFLALAILGVAAADEQTQRGVYPAMALVARAVILPLAAAALAIGLVQALCTPWGLIRHYWVLLKLMLTSFATAILLIKMRMIGDAARLASDFAVSRAELSSLGVQLLVHAAGGLAVLLVPAVLSIYKPPGLTPYGFRRQQGCRAGS</sequence>
<dbReference type="Proteomes" id="UP001597216">
    <property type="component" value="Unassembled WGS sequence"/>
</dbReference>
<keyword evidence="1" id="KW-0472">Membrane</keyword>
<feature type="transmembrane region" description="Helical" evidence="1">
    <location>
        <begin position="52"/>
        <end position="73"/>
    </location>
</feature>
<keyword evidence="1" id="KW-1133">Transmembrane helix</keyword>
<proteinExistence type="predicted"/>
<evidence type="ECO:0000313" key="3">
    <source>
        <dbReference type="Proteomes" id="UP001597216"/>
    </source>
</evidence>
<name>A0ABW3T4P8_9CAUL</name>
<keyword evidence="1" id="KW-0812">Transmembrane</keyword>
<evidence type="ECO:0000256" key="1">
    <source>
        <dbReference type="SAM" id="Phobius"/>
    </source>
</evidence>
<protein>
    <recommendedName>
        <fullName evidence="4">DUF2269 domain-containing protein</fullName>
    </recommendedName>
</protein>
<feature type="transmembrane region" description="Helical" evidence="1">
    <location>
        <begin position="133"/>
        <end position="153"/>
    </location>
</feature>
<feature type="transmembrane region" description="Helical" evidence="1">
    <location>
        <begin position="85"/>
        <end position="104"/>
    </location>
</feature>
<organism evidence="2 3">
    <name type="scientific">Phenylobacterium conjunctum</name>
    <dbReference type="NCBI Taxonomy" id="1298959"/>
    <lineage>
        <taxon>Bacteria</taxon>
        <taxon>Pseudomonadati</taxon>
        <taxon>Pseudomonadota</taxon>
        <taxon>Alphaproteobacteria</taxon>
        <taxon>Caulobacterales</taxon>
        <taxon>Caulobacteraceae</taxon>
        <taxon>Phenylobacterium</taxon>
    </lineage>
</organism>
<reference evidence="3" key="1">
    <citation type="journal article" date="2019" name="Int. J. Syst. Evol. Microbiol.">
        <title>The Global Catalogue of Microorganisms (GCM) 10K type strain sequencing project: providing services to taxonomists for standard genome sequencing and annotation.</title>
        <authorList>
            <consortium name="The Broad Institute Genomics Platform"/>
            <consortium name="The Broad Institute Genome Sequencing Center for Infectious Disease"/>
            <person name="Wu L."/>
            <person name="Ma J."/>
        </authorList>
    </citation>
    <scope>NUCLEOTIDE SEQUENCE [LARGE SCALE GENOMIC DNA]</scope>
    <source>
        <strain evidence="3">CCUG 55074</strain>
    </source>
</reference>
<accession>A0ABW3T4P8</accession>
<evidence type="ECO:0008006" key="4">
    <source>
        <dbReference type="Google" id="ProtNLM"/>
    </source>
</evidence>
<evidence type="ECO:0000313" key="2">
    <source>
        <dbReference type="EMBL" id="MFD1191007.1"/>
    </source>
</evidence>
<gene>
    <name evidence="2" type="ORF">ACFQ27_10485</name>
</gene>